<dbReference type="PANTHER" id="PTHR45620">
    <property type="entry name" value="PDF RECEPTOR-LIKE PROTEIN-RELATED"/>
    <property type="match status" value="1"/>
</dbReference>
<dbReference type="InterPro" id="IPR001879">
    <property type="entry name" value="GPCR_2_extracellular_dom"/>
</dbReference>
<dbReference type="GO" id="GO:0005886">
    <property type="term" value="C:plasma membrane"/>
    <property type="evidence" value="ECO:0007669"/>
    <property type="project" value="UniProtKB-SubCell"/>
</dbReference>
<dbReference type="InterPro" id="IPR036445">
    <property type="entry name" value="GPCR_2_extracell_dom_sf"/>
</dbReference>
<evidence type="ECO:0000256" key="1">
    <source>
        <dbReference type="ARBA" id="ARBA00004651"/>
    </source>
</evidence>
<dbReference type="SUPFAM" id="SSF111418">
    <property type="entry name" value="Hormone receptor domain"/>
    <property type="match status" value="1"/>
</dbReference>
<evidence type="ECO:0000256" key="7">
    <source>
        <dbReference type="SAM" id="Phobius"/>
    </source>
</evidence>
<organism evidence="9 10">
    <name type="scientific">Oedothorax gibbosus</name>
    <dbReference type="NCBI Taxonomy" id="931172"/>
    <lineage>
        <taxon>Eukaryota</taxon>
        <taxon>Metazoa</taxon>
        <taxon>Ecdysozoa</taxon>
        <taxon>Arthropoda</taxon>
        <taxon>Chelicerata</taxon>
        <taxon>Arachnida</taxon>
        <taxon>Araneae</taxon>
        <taxon>Araneomorphae</taxon>
        <taxon>Entelegynae</taxon>
        <taxon>Araneoidea</taxon>
        <taxon>Linyphiidae</taxon>
        <taxon>Erigoninae</taxon>
        <taxon>Oedothorax</taxon>
    </lineage>
</organism>
<evidence type="ECO:0000259" key="8">
    <source>
        <dbReference type="PROSITE" id="PS50227"/>
    </source>
</evidence>
<dbReference type="InterPro" id="IPR000832">
    <property type="entry name" value="GPCR_2_secretin-like"/>
</dbReference>
<keyword evidence="5 7" id="KW-1133">Transmembrane helix</keyword>
<evidence type="ECO:0000313" key="9">
    <source>
        <dbReference type="EMBL" id="KAG8186923.1"/>
    </source>
</evidence>
<dbReference type="InterPro" id="IPR050332">
    <property type="entry name" value="GPCR_2"/>
</dbReference>
<sequence length="283" mass="32634">MRDFLKEKVFVSRAELEDGENATSARCRTERGGDGLSLEEYRLDTCARCYIYLPPFAFVSRDRKLRYNLASGLLFDTGTNASFPADPGNTSHPLYDTFASDLFARKWIKCCEAALDCCVKMREDPPPDQGSLWCPRTWDGWQCWDDTPAGETASSPCQEHVYFRSEPSTCPKFAEKKCWDNGTWYMNEWRNEWSNYSGCGRVDRMRRLQTFHIATYAVSIFFLLPALFIFTTYKQLQVHRIAMHRNLFAALLVNATLVITFKAVVILDELDNSGNRRTILEAW</sequence>
<dbReference type="GO" id="GO:0008528">
    <property type="term" value="F:G protein-coupled peptide receptor activity"/>
    <property type="evidence" value="ECO:0007669"/>
    <property type="project" value="TreeGrafter"/>
</dbReference>
<keyword evidence="4 7" id="KW-0812">Transmembrane</keyword>
<feature type="transmembrane region" description="Helical" evidence="7">
    <location>
        <begin position="213"/>
        <end position="233"/>
    </location>
</feature>
<reference evidence="9 10" key="1">
    <citation type="journal article" date="2022" name="Nat. Ecol. Evol.">
        <title>A masculinizing supergene underlies an exaggerated male reproductive morph in a spider.</title>
        <authorList>
            <person name="Hendrickx F."/>
            <person name="De Corte Z."/>
            <person name="Sonet G."/>
            <person name="Van Belleghem S.M."/>
            <person name="Kostlbacher S."/>
            <person name="Vangestel C."/>
        </authorList>
    </citation>
    <scope>NUCLEOTIDE SEQUENCE [LARGE SCALE GENOMIC DNA]</scope>
    <source>
        <strain evidence="9">W744_W776</strain>
    </source>
</reference>
<dbReference type="Pfam" id="PF02793">
    <property type="entry name" value="HRM"/>
    <property type="match status" value="1"/>
</dbReference>
<evidence type="ECO:0000256" key="4">
    <source>
        <dbReference type="ARBA" id="ARBA00022692"/>
    </source>
</evidence>
<dbReference type="PROSITE" id="PS50227">
    <property type="entry name" value="G_PROTEIN_RECEP_F2_3"/>
    <property type="match status" value="1"/>
</dbReference>
<dbReference type="GO" id="GO:0007188">
    <property type="term" value="P:adenylate cyclase-modulating G protein-coupled receptor signaling pathway"/>
    <property type="evidence" value="ECO:0007669"/>
    <property type="project" value="TreeGrafter"/>
</dbReference>
<accession>A0AAV6UTG2</accession>
<dbReference type="EMBL" id="JAFNEN010000284">
    <property type="protein sequence ID" value="KAG8186923.1"/>
    <property type="molecule type" value="Genomic_DNA"/>
</dbReference>
<feature type="transmembrane region" description="Helical" evidence="7">
    <location>
        <begin position="245"/>
        <end position="267"/>
    </location>
</feature>
<comment type="caution">
    <text evidence="9">The sequence shown here is derived from an EMBL/GenBank/DDBJ whole genome shotgun (WGS) entry which is preliminary data.</text>
</comment>
<keyword evidence="3" id="KW-1003">Cell membrane</keyword>
<protein>
    <recommendedName>
        <fullName evidence="8">G-protein coupled receptors family 2 profile 1 domain-containing protein</fullName>
    </recommendedName>
</protein>
<keyword evidence="10" id="KW-1185">Reference proteome</keyword>
<dbReference type="Gene3D" id="4.10.1240.10">
    <property type="entry name" value="GPCR, family 2, extracellular hormone receptor domain"/>
    <property type="match status" value="1"/>
</dbReference>
<dbReference type="AlphaFoldDB" id="A0AAV6UTG2"/>
<name>A0AAV6UTG2_9ARAC</name>
<dbReference type="Pfam" id="PF00002">
    <property type="entry name" value="7tm_2"/>
    <property type="match status" value="1"/>
</dbReference>
<evidence type="ECO:0000256" key="2">
    <source>
        <dbReference type="ARBA" id="ARBA00005314"/>
    </source>
</evidence>
<dbReference type="Proteomes" id="UP000827092">
    <property type="component" value="Unassembled WGS sequence"/>
</dbReference>
<evidence type="ECO:0000313" key="10">
    <source>
        <dbReference type="Proteomes" id="UP000827092"/>
    </source>
</evidence>
<keyword evidence="6 7" id="KW-0472">Membrane</keyword>
<evidence type="ECO:0000256" key="6">
    <source>
        <dbReference type="ARBA" id="ARBA00023136"/>
    </source>
</evidence>
<feature type="domain" description="G-protein coupled receptors family 2 profile 1" evidence="8">
    <location>
        <begin position="116"/>
        <end position="203"/>
    </location>
</feature>
<comment type="similarity">
    <text evidence="2">Belongs to the G-protein coupled receptor 2 family.</text>
</comment>
<evidence type="ECO:0000256" key="5">
    <source>
        <dbReference type="ARBA" id="ARBA00022989"/>
    </source>
</evidence>
<dbReference type="PANTHER" id="PTHR45620:SF42">
    <property type="entry name" value="G-PROTEIN COUPLED RECEPTOR SEB-2"/>
    <property type="match status" value="1"/>
</dbReference>
<dbReference type="Gene3D" id="1.20.1070.10">
    <property type="entry name" value="Rhodopsin 7-helix transmembrane proteins"/>
    <property type="match status" value="1"/>
</dbReference>
<comment type="subcellular location">
    <subcellularLocation>
        <location evidence="1">Cell membrane</location>
        <topology evidence="1">Multi-pass membrane protein</topology>
    </subcellularLocation>
</comment>
<evidence type="ECO:0000256" key="3">
    <source>
        <dbReference type="ARBA" id="ARBA00022475"/>
    </source>
</evidence>
<gene>
    <name evidence="9" type="ORF">JTE90_000396</name>
</gene>
<proteinExistence type="inferred from homology"/>